<organism evidence="2 3">
    <name type="scientific">Adiantum capillus-veneris</name>
    <name type="common">Maidenhair fern</name>
    <dbReference type="NCBI Taxonomy" id="13818"/>
    <lineage>
        <taxon>Eukaryota</taxon>
        <taxon>Viridiplantae</taxon>
        <taxon>Streptophyta</taxon>
        <taxon>Embryophyta</taxon>
        <taxon>Tracheophyta</taxon>
        <taxon>Polypodiopsida</taxon>
        <taxon>Polypodiidae</taxon>
        <taxon>Polypodiales</taxon>
        <taxon>Pteridineae</taxon>
        <taxon>Pteridaceae</taxon>
        <taxon>Vittarioideae</taxon>
        <taxon>Adiantum</taxon>
    </lineage>
</organism>
<gene>
    <name evidence="2" type="ORF">GOP47_0006664</name>
</gene>
<dbReference type="OrthoDB" id="1923220at2759"/>
<dbReference type="EMBL" id="JABFUD020000006">
    <property type="protein sequence ID" value="KAI5078993.1"/>
    <property type="molecule type" value="Genomic_DNA"/>
</dbReference>
<name>A0A9D4V4B0_ADICA</name>
<evidence type="ECO:0000313" key="3">
    <source>
        <dbReference type="Proteomes" id="UP000886520"/>
    </source>
</evidence>
<evidence type="ECO:0000313" key="2">
    <source>
        <dbReference type="EMBL" id="KAI5078993.1"/>
    </source>
</evidence>
<protein>
    <submittedName>
        <fullName evidence="2">Uncharacterized protein</fullName>
    </submittedName>
</protein>
<feature type="region of interest" description="Disordered" evidence="1">
    <location>
        <begin position="1"/>
        <end position="47"/>
    </location>
</feature>
<feature type="compositionally biased region" description="Basic and acidic residues" evidence="1">
    <location>
        <begin position="8"/>
        <end position="17"/>
    </location>
</feature>
<comment type="caution">
    <text evidence="2">The sequence shown here is derived from an EMBL/GenBank/DDBJ whole genome shotgun (WGS) entry which is preliminary data.</text>
</comment>
<feature type="compositionally biased region" description="Polar residues" evidence="1">
    <location>
        <begin position="79"/>
        <end position="88"/>
    </location>
</feature>
<keyword evidence="3" id="KW-1185">Reference proteome</keyword>
<evidence type="ECO:0000256" key="1">
    <source>
        <dbReference type="SAM" id="MobiDB-lite"/>
    </source>
</evidence>
<dbReference type="AlphaFoldDB" id="A0A9D4V4B0"/>
<feature type="compositionally biased region" description="Polar residues" evidence="1">
    <location>
        <begin position="26"/>
        <end position="41"/>
    </location>
</feature>
<accession>A0A9D4V4B0</accession>
<reference evidence="2" key="1">
    <citation type="submission" date="2021-01" db="EMBL/GenBank/DDBJ databases">
        <title>Adiantum capillus-veneris genome.</title>
        <authorList>
            <person name="Fang Y."/>
            <person name="Liao Q."/>
        </authorList>
    </citation>
    <scope>NUCLEOTIDE SEQUENCE</scope>
    <source>
        <strain evidence="2">H3</strain>
        <tissue evidence="2">Leaf</tissue>
    </source>
</reference>
<sequence>MALSASNERARMHDPHYGPDLLGFQCGSSSPLSMAPNSGSRGRTRGGAQYDDFSVSAYLHVLRPQVLALNLTPESSIQRTVQSRTTNPAVFKRSETMPVRVSEPSASAPISPRTTAGSAPALPAT</sequence>
<feature type="region of interest" description="Disordered" evidence="1">
    <location>
        <begin position="79"/>
        <end position="125"/>
    </location>
</feature>
<dbReference type="Proteomes" id="UP000886520">
    <property type="component" value="Chromosome 6"/>
</dbReference>
<proteinExistence type="predicted"/>